<comment type="caution">
    <text evidence="1">The sequence shown here is derived from an EMBL/GenBank/DDBJ whole genome shotgun (WGS) entry which is preliminary data.</text>
</comment>
<dbReference type="EMBL" id="JANAKD010000196">
    <property type="protein sequence ID" value="KAJ3496375.1"/>
    <property type="molecule type" value="Genomic_DNA"/>
</dbReference>
<dbReference type="Proteomes" id="UP001148737">
    <property type="component" value="Unassembled WGS sequence"/>
</dbReference>
<evidence type="ECO:0000313" key="2">
    <source>
        <dbReference type="Proteomes" id="UP001148737"/>
    </source>
</evidence>
<sequence>MSRQIQSKDGMPITLPEGLTEVQLSSFKPFNTWMSTLSRTLALQSDAAHPATVREKEANTYWPWIENYGAADYVEAVRLGSDLIERNIRLCSPARIDELVKIFIHGTRMEIGFWEMFPAK</sequence>
<proteinExistence type="predicted"/>
<keyword evidence="2" id="KW-1185">Reference proteome</keyword>
<reference evidence="1" key="1">
    <citation type="submission" date="2022-07" db="EMBL/GenBank/DDBJ databases">
        <title>Genome Sequence of Lecanicillium saksenae.</title>
        <authorList>
            <person name="Buettner E."/>
        </authorList>
    </citation>
    <scope>NUCLEOTIDE SEQUENCE</scope>
    <source>
        <strain evidence="1">VT-O1</strain>
    </source>
</reference>
<gene>
    <name evidence="1" type="ORF">NLG97_g2703</name>
</gene>
<evidence type="ECO:0000313" key="1">
    <source>
        <dbReference type="EMBL" id="KAJ3496375.1"/>
    </source>
</evidence>
<protein>
    <submittedName>
        <fullName evidence="1">Uncharacterized protein</fullName>
    </submittedName>
</protein>
<name>A0ACC1R1K5_9HYPO</name>
<accession>A0ACC1R1K5</accession>
<organism evidence="1 2">
    <name type="scientific">Lecanicillium saksenae</name>
    <dbReference type="NCBI Taxonomy" id="468837"/>
    <lineage>
        <taxon>Eukaryota</taxon>
        <taxon>Fungi</taxon>
        <taxon>Dikarya</taxon>
        <taxon>Ascomycota</taxon>
        <taxon>Pezizomycotina</taxon>
        <taxon>Sordariomycetes</taxon>
        <taxon>Hypocreomycetidae</taxon>
        <taxon>Hypocreales</taxon>
        <taxon>Cordycipitaceae</taxon>
        <taxon>Lecanicillium</taxon>
    </lineage>
</organism>